<sequence>MRLSPNLTHFVTRFQLQSPQPGRAATHTRQAAVLIPIINRPQPTLLLTRRALGMRQHPGQVAFPGGAHDAHDACAAATALREAAEEIALSPRHATILGQLPAEDSSSGFCVTPVVALLSPALTLRPNPQEVAEIFEIPLAHALDIRRYHALDISRAGQNHRLYLSSYRNFLIWGLTAAMLRRLAIQVASR</sequence>
<protein>
    <submittedName>
        <fullName evidence="9">CoA pyrophosphatase</fullName>
    </submittedName>
</protein>
<gene>
    <name evidence="9" type="ORF">CRM76_13185</name>
</gene>
<dbReference type="GO" id="GO:0009132">
    <property type="term" value="P:nucleoside diphosphate metabolic process"/>
    <property type="evidence" value="ECO:0007669"/>
    <property type="project" value="InterPro"/>
</dbReference>
<keyword evidence="6" id="KW-0460">Magnesium</keyword>
<keyword evidence="7" id="KW-0464">Manganese</keyword>
<dbReference type="Pfam" id="PF00293">
    <property type="entry name" value="NUDIX"/>
    <property type="match status" value="1"/>
</dbReference>
<comment type="caution">
    <text evidence="9">The sequence shown here is derived from an EMBL/GenBank/DDBJ whole genome shotgun (WGS) entry which is preliminary data.</text>
</comment>
<dbReference type="CDD" id="cd03426">
    <property type="entry name" value="NUDIX_CoAse_Nudt7"/>
    <property type="match status" value="1"/>
</dbReference>
<dbReference type="PANTHER" id="PTHR12992:SF11">
    <property type="entry name" value="MITOCHONDRIAL COENZYME A DIPHOSPHATASE NUDT8"/>
    <property type="match status" value="1"/>
</dbReference>
<comment type="similarity">
    <text evidence="3">Belongs to the Nudix hydrolase family. PCD1 subfamily.</text>
</comment>
<dbReference type="InterPro" id="IPR015797">
    <property type="entry name" value="NUDIX_hydrolase-like_dom_sf"/>
</dbReference>
<name>A0A2A7U3G5_EDWTA</name>
<dbReference type="SUPFAM" id="SSF55811">
    <property type="entry name" value="Nudix"/>
    <property type="match status" value="1"/>
</dbReference>
<dbReference type="STRING" id="636.AAW15_08650"/>
<dbReference type="InterPro" id="IPR045121">
    <property type="entry name" value="CoAse"/>
</dbReference>
<comment type="cofactor">
    <cofactor evidence="2">
        <name>Mg(2+)</name>
        <dbReference type="ChEBI" id="CHEBI:18420"/>
    </cofactor>
</comment>
<evidence type="ECO:0000313" key="10">
    <source>
        <dbReference type="Proteomes" id="UP000219788"/>
    </source>
</evidence>
<dbReference type="Proteomes" id="UP000219788">
    <property type="component" value="Unassembled WGS sequence"/>
</dbReference>
<reference evidence="10" key="1">
    <citation type="submission" date="2017-09" db="EMBL/GenBank/DDBJ databases">
        <title>FDA dAtabase for Regulatory Grade micrObial Sequences (FDA-ARGOS): Supporting development and validation of Infectious Disease Dx tests.</title>
        <authorList>
            <person name="Goldberg B."/>
            <person name="Campos J."/>
            <person name="Tallon L."/>
            <person name="Sadzewicz L."/>
            <person name="Ott S."/>
            <person name="Zhao X."/>
            <person name="Nagaraj S."/>
            <person name="Vavikolanu K."/>
            <person name="Aluvathingal J."/>
            <person name="Nadendla S."/>
            <person name="Geyer C."/>
            <person name="Sichtig H."/>
        </authorList>
    </citation>
    <scope>NUCLEOTIDE SEQUENCE [LARGE SCALE GENOMIC DNA]</scope>
    <source>
        <strain evidence="10">FDAARGOS_370</strain>
    </source>
</reference>
<evidence type="ECO:0000256" key="6">
    <source>
        <dbReference type="ARBA" id="ARBA00022842"/>
    </source>
</evidence>
<comment type="cofactor">
    <cofactor evidence="1">
        <name>Mn(2+)</name>
        <dbReference type="ChEBI" id="CHEBI:29035"/>
    </cofactor>
</comment>
<evidence type="ECO:0000256" key="2">
    <source>
        <dbReference type="ARBA" id="ARBA00001946"/>
    </source>
</evidence>
<evidence type="ECO:0000259" key="8">
    <source>
        <dbReference type="PROSITE" id="PS51462"/>
    </source>
</evidence>
<dbReference type="GO" id="GO:0030145">
    <property type="term" value="F:manganese ion binding"/>
    <property type="evidence" value="ECO:0007669"/>
    <property type="project" value="InterPro"/>
</dbReference>
<dbReference type="OrthoDB" id="9802805at2"/>
<dbReference type="RefSeq" id="WP_035596664.1">
    <property type="nucleotide sequence ID" value="NZ_AP028090.1"/>
</dbReference>
<keyword evidence="4" id="KW-0479">Metal-binding</keyword>
<dbReference type="Gene3D" id="3.90.79.10">
    <property type="entry name" value="Nucleoside Triphosphate Pyrophosphohydrolase"/>
    <property type="match status" value="1"/>
</dbReference>
<dbReference type="PROSITE" id="PS01293">
    <property type="entry name" value="NUDIX_COA"/>
    <property type="match status" value="1"/>
</dbReference>
<feature type="domain" description="Nudix hydrolase" evidence="8">
    <location>
        <begin position="28"/>
        <end position="161"/>
    </location>
</feature>
<dbReference type="GO" id="GO:0010945">
    <property type="term" value="F:coenzyme A diphosphatase activity"/>
    <property type="evidence" value="ECO:0007669"/>
    <property type="project" value="InterPro"/>
</dbReference>
<dbReference type="EMBL" id="PDDV01000013">
    <property type="protein sequence ID" value="PEH72818.1"/>
    <property type="molecule type" value="Genomic_DNA"/>
</dbReference>
<accession>A0A2A7U3G5</accession>
<dbReference type="InterPro" id="IPR000086">
    <property type="entry name" value="NUDIX_hydrolase_dom"/>
</dbReference>
<keyword evidence="5" id="KW-0378">Hydrolase</keyword>
<evidence type="ECO:0000256" key="5">
    <source>
        <dbReference type="ARBA" id="ARBA00022801"/>
    </source>
</evidence>
<dbReference type="InterPro" id="IPR000059">
    <property type="entry name" value="NUDIX_hydrolase_NudL_CS"/>
</dbReference>
<dbReference type="GeneID" id="93124009"/>
<dbReference type="AlphaFoldDB" id="A0A2A7U3G5"/>
<dbReference type="PROSITE" id="PS51462">
    <property type="entry name" value="NUDIX"/>
    <property type="match status" value="1"/>
</dbReference>
<evidence type="ECO:0000256" key="1">
    <source>
        <dbReference type="ARBA" id="ARBA00001936"/>
    </source>
</evidence>
<dbReference type="GO" id="GO:0000287">
    <property type="term" value="F:magnesium ion binding"/>
    <property type="evidence" value="ECO:0007669"/>
    <property type="project" value="InterPro"/>
</dbReference>
<evidence type="ECO:0000256" key="3">
    <source>
        <dbReference type="ARBA" id="ARBA00006506"/>
    </source>
</evidence>
<evidence type="ECO:0000313" key="9">
    <source>
        <dbReference type="EMBL" id="PEH72818.1"/>
    </source>
</evidence>
<dbReference type="NCBIfam" id="NF007980">
    <property type="entry name" value="PRK10707.1"/>
    <property type="match status" value="1"/>
</dbReference>
<evidence type="ECO:0000256" key="7">
    <source>
        <dbReference type="ARBA" id="ARBA00023211"/>
    </source>
</evidence>
<dbReference type="PANTHER" id="PTHR12992">
    <property type="entry name" value="NUDIX HYDROLASE"/>
    <property type="match status" value="1"/>
</dbReference>
<evidence type="ECO:0000256" key="4">
    <source>
        <dbReference type="ARBA" id="ARBA00022723"/>
    </source>
</evidence>
<proteinExistence type="inferred from homology"/>
<organism evidence="9 10">
    <name type="scientific">Edwardsiella tarda</name>
    <dbReference type="NCBI Taxonomy" id="636"/>
    <lineage>
        <taxon>Bacteria</taxon>
        <taxon>Pseudomonadati</taxon>
        <taxon>Pseudomonadota</taxon>
        <taxon>Gammaproteobacteria</taxon>
        <taxon>Enterobacterales</taxon>
        <taxon>Hafniaceae</taxon>
        <taxon>Edwardsiella</taxon>
    </lineage>
</organism>